<evidence type="ECO:0000256" key="3">
    <source>
        <dbReference type="ARBA" id="ARBA00023085"/>
    </source>
</evidence>
<dbReference type="InterPro" id="IPR012334">
    <property type="entry name" value="Pectin_lyas_fold"/>
</dbReference>
<dbReference type="RefSeq" id="WP_342297760.1">
    <property type="nucleotide sequence ID" value="NZ_JBCEVZ010000019.1"/>
</dbReference>
<comment type="caution">
    <text evidence="6">The sequence shown here is derived from an EMBL/GenBank/DDBJ whole genome shotgun (WGS) entry which is preliminary data.</text>
</comment>
<feature type="domain" description="Secretion system C-terminal sorting" evidence="5">
    <location>
        <begin position="795"/>
        <end position="867"/>
    </location>
</feature>
<evidence type="ECO:0000313" key="6">
    <source>
        <dbReference type="EMBL" id="MEL5994544.1"/>
    </source>
</evidence>
<evidence type="ECO:0000256" key="1">
    <source>
        <dbReference type="ARBA" id="ARBA00008891"/>
    </source>
</evidence>
<evidence type="ECO:0000259" key="5">
    <source>
        <dbReference type="Pfam" id="PF18962"/>
    </source>
</evidence>
<keyword evidence="3" id="KW-0063">Aspartyl esterase</keyword>
<gene>
    <name evidence="6" type="ORF">AAFH49_10015</name>
</gene>
<dbReference type="Proteomes" id="UP001479606">
    <property type="component" value="Unassembled WGS sequence"/>
</dbReference>
<dbReference type="SUPFAM" id="SSF51126">
    <property type="entry name" value="Pectin lyase-like"/>
    <property type="match status" value="1"/>
</dbReference>
<dbReference type="PANTHER" id="PTHR31321:SF57">
    <property type="entry name" value="PECTINESTERASE 53-RELATED"/>
    <property type="match status" value="1"/>
</dbReference>
<reference evidence="6 7" key="1">
    <citation type="journal article" date="2018" name="Arch. Microbiol.">
        <title>Hymenobacter segetis sp. nov., isolated from soil.</title>
        <authorList>
            <person name="Ten L.N."/>
            <person name="Lim S.J."/>
            <person name="Kim B.O."/>
            <person name="Kang I.K."/>
            <person name="Jung H.Y."/>
        </authorList>
    </citation>
    <scope>NUCLEOTIDE SEQUENCE [LARGE SCALE GENOMIC DNA]</scope>
    <source>
        <strain evidence="6 7">S7-3-11</strain>
    </source>
</reference>
<dbReference type="InterPro" id="IPR011050">
    <property type="entry name" value="Pectin_lyase_fold/virulence"/>
</dbReference>
<comment type="similarity">
    <text evidence="1">Belongs to the pectinesterase family.</text>
</comment>
<proteinExistence type="inferred from homology"/>
<dbReference type="Pfam" id="PF18962">
    <property type="entry name" value="Por_Secre_tail"/>
    <property type="match status" value="1"/>
</dbReference>
<organism evidence="6 7">
    <name type="scientific">Hymenobacter segetis</name>
    <dbReference type="NCBI Taxonomy" id="2025509"/>
    <lineage>
        <taxon>Bacteria</taxon>
        <taxon>Pseudomonadati</taxon>
        <taxon>Bacteroidota</taxon>
        <taxon>Cytophagia</taxon>
        <taxon>Cytophagales</taxon>
        <taxon>Hymenobacteraceae</taxon>
        <taxon>Hymenobacter</taxon>
    </lineage>
</organism>
<dbReference type="PANTHER" id="PTHR31321">
    <property type="entry name" value="ACYL-COA THIOESTER HYDROLASE YBHC-RELATED"/>
    <property type="match status" value="1"/>
</dbReference>
<evidence type="ECO:0000313" key="7">
    <source>
        <dbReference type="Proteomes" id="UP001479606"/>
    </source>
</evidence>
<dbReference type="NCBIfam" id="TIGR04183">
    <property type="entry name" value="Por_Secre_tail"/>
    <property type="match status" value="1"/>
</dbReference>
<protein>
    <submittedName>
        <fullName evidence="6">Pectinesterase family protein</fullName>
    </submittedName>
</protein>
<evidence type="ECO:0000256" key="2">
    <source>
        <dbReference type="ARBA" id="ARBA00022801"/>
    </source>
</evidence>
<dbReference type="InterPro" id="IPR026444">
    <property type="entry name" value="Secre_tail"/>
</dbReference>
<evidence type="ECO:0000259" key="4">
    <source>
        <dbReference type="Pfam" id="PF01095"/>
    </source>
</evidence>
<sequence length="869" mass="91560">MSNFFSTRLSWRGSVGRFWMLLGFIVLAAAGRAAAYDVTVAADGTGNFTTVQAAINAAPTARTTVYTIFIKNGRYREKINIPATKPFLQLVGESVANTILTYDDGASTLVGGVALGTQNSASFSVSATDFSALNITFENAFGDGSQAVAVLVNADRAVFKNCRFLGNQDTLYVKGSGTPQHYFRDCYIDGNVDFIFGSSVDIFDNCVIYAKSRATNGASYITAANTPPGQAFGFIFHNAKIPSNTGATLYYLGRPWQNSTGSVPLTQNKVVFIKPVMGSNQIQPAGWTIWDAGTDTNIITYGEFRPRYFAGRNVNTSQRVSWSRQLAVADTAQYQASSVFSAWNYCGVAANICTTVAPDIAVSNFRATKGATQTTLDWNISWAMTGIKYDLLRSSDNVTFNQINTVTAANDSTYNFQMTDALPTAGNVYYYKLVASKAGKTTHTTATAIVSSVATIVTNATALGPFAQYQTGTSAVQTYSLSATNLTANLTVTPPAGYEISPNSGTTWYGSTTPLVLTPTANTVAATTISVRLNAATAGTYAGNITHTSTAATPVNVAVTGTKVNTPAPISDPLKWWSLKVSDQDSAAIRSAATSASVPLFKRLVLSNGTTVTAYPARSTRYGQAFAATADGLWSATAGGPGNAVDRKFYEQFTITAGANRAVRIDSVLLWSAFYNTTGKLAVVYSKSNFTTDSTDVTGGRGPAGVLLTTANGAFGSPIALANQNTGTNQTYRFALNNALGTTLAAGQTLTIRVYFGCASSSSGRYALLKDVVLKGQASVVTATQSAKNGMSLNVYPNPAAATATVALTGFQHAATLTVLNALGQVVHRQAVATPATPAALDLAKLAPGVYLLRVSNADATLTQRLVRE</sequence>
<dbReference type="Gene3D" id="2.160.20.10">
    <property type="entry name" value="Single-stranded right-handed beta-helix, Pectin lyase-like"/>
    <property type="match status" value="1"/>
</dbReference>
<feature type="domain" description="Pectinesterase catalytic" evidence="4">
    <location>
        <begin position="37"/>
        <end position="333"/>
    </location>
</feature>
<accession>A0ABU9LV14</accession>
<dbReference type="InterPro" id="IPR000070">
    <property type="entry name" value="Pectinesterase_cat"/>
</dbReference>
<keyword evidence="2" id="KW-0378">Hydrolase</keyword>
<dbReference type="EMBL" id="JBCEVZ010000019">
    <property type="protein sequence ID" value="MEL5994544.1"/>
    <property type="molecule type" value="Genomic_DNA"/>
</dbReference>
<dbReference type="Pfam" id="PF01095">
    <property type="entry name" value="Pectinesterase"/>
    <property type="match status" value="1"/>
</dbReference>
<keyword evidence="7" id="KW-1185">Reference proteome</keyword>
<name>A0ABU9LV14_9BACT</name>